<keyword evidence="2" id="KW-1185">Reference proteome</keyword>
<name>A0A378B3G1_KLEPO</name>
<sequence>MVSGARCARRYGGRRAGRGDIRSCGPGTGNCESFRRSFCSRESIILWTLKTWRQHRRRYLADMQDPQYRHIRFVRVRNPRQAEALLRELEAQRSAGHI</sequence>
<dbReference type="EMBL" id="UGLZ01000005">
    <property type="protein sequence ID" value="STV27533.1"/>
    <property type="molecule type" value="Genomic_DNA"/>
</dbReference>
<evidence type="ECO:0000313" key="1">
    <source>
        <dbReference type="EMBL" id="STV27533.1"/>
    </source>
</evidence>
<dbReference type="AlphaFoldDB" id="A0A378B3G1"/>
<evidence type="ECO:0000313" key="2">
    <source>
        <dbReference type="Proteomes" id="UP000255382"/>
    </source>
</evidence>
<accession>A0A378B3G1</accession>
<protein>
    <submittedName>
        <fullName evidence="1">DNA topology modulation protein</fullName>
    </submittedName>
</protein>
<proteinExistence type="predicted"/>
<reference evidence="1 2" key="1">
    <citation type="submission" date="2018-06" db="EMBL/GenBank/DDBJ databases">
        <authorList>
            <consortium name="Pathogen Informatics"/>
            <person name="Doyle S."/>
        </authorList>
    </citation>
    <scope>NUCLEOTIDE SEQUENCE [LARGE SCALE GENOMIC DNA]</scope>
    <source>
        <strain evidence="1 2">NCTC5050</strain>
    </source>
</reference>
<gene>
    <name evidence="1" type="ORF">NCTC5050_04419</name>
</gene>
<organism evidence="1 2">
    <name type="scientific">Klebsiella pneumoniae subsp. ozaenae</name>
    <dbReference type="NCBI Taxonomy" id="574"/>
    <lineage>
        <taxon>Bacteria</taxon>
        <taxon>Pseudomonadati</taxon>
        <taxon>Pseudomonadota</taxon>
        <taxon>Gammaproteobacteria</taxon>
        <taxon>Enterobacterales</taxon>
        <taxon>Enterobacteriaceae</taxon>
        <taxon>Klebsiella/Raoultella group</taxon>
        <taxon>Klebsiella</taxon>
        <taxon>Klebsiella pneumoniae complex</taxon>
    </lineage>
</organism>
<dbReference type="Proteomes" id="UP000255382">
    <property type="component" value="Unassembled WGS sequence"/>
</dbReference>